<dbReference type="PANTHER" id="PTHR42887">
    <property type="entry name" value="OS12G0638800 PROTEIN"/>
    <property type="match status" value="1"/>
</dbReference>
<protein>
    <submittedName>
        <fullName evidence="6">Putative FAD-binding dehydrogenase</fullName>
    </submittedName>
</protein>
<dbReference type="AlphaFoldDB" id="A0A174EHC0"/>
<dbReference type="InterPro" id="IPR023166">
    <property type="entry name" value="BaiN-like_dom_sf"/>
</dbReference>
<dbReference type="Pfam" id="PF22780">
    <property type="entry name" value="HI0933_like_1st"/>
    <property type="match status" value="1"/>
</dbReference>
<evidence type="ECO:0000256" key="1">
    <source>
        <dbReference type="ARBA" id="ARBA00001974"/>
    </source>
</evidence>
<dbReference type="EMBL" id="CYYP01000012">
    <property type="protein sequence ID" value="CUO36687.1"/>
    <property type="molecule type" value="Genomic_DNA"/>
</dbReference>
<dbReference type="Gene3D" id="3.50.50.60">
    <property type="entry name" value="FAD/NAD(P)-binding domain"/>
    <property type="match status" value="1"/>
</dbReference>
<feature type="domain" description="RsdA/BaiN/AoA(So)-like insert" evidence="5">
    <location>
        <begin position="222"/>
        <end position="302"/>
    </location>
</feature>
<feature type="domain" description="RsdA/BaiN/AoA(So)-like Rossmann fold-like" evidence="4">
    <location>
        <begin position="8"/>
        <end position="146"/>
    </location>
</feature>
<dbReference type="Proteomes" id="UP000095468">
    <property type="component" value="Unassembled WGS sequence"/>
</dbReference>
<dbReference type="SUPFAM" id="SSF160996">
    <property type="entry name" value="HI0933 insert domain-like"/>
    <property type="match status" value="1"/>
</dbReference>
<sequence length="423" mass="45554">MSTSAFYDVLVIGGGASGLAAAITAARAGKSACIVERDVACGLKLLATGNGRCNLSNESIDPQRYNHPAFVESVMGPRPEQELMGFFSSLGIMTTSEEGRLYPRSLRAESVRDALLNVCDRLGITLICGANVASAHKASEGWALQIDRPARALKAKKHDDRKSELRSLRKALADVPRKNEALQAHAVIFATGGNPTGIADTFSLPLTSLRPILCPVSATVVGDRAALKTLDGLRVRARLTLTRNHNELWHEDGEVLFRAFGISGVAVFNLSRRIQRGDTILLDLFPDLSKDEMLDMLNRRVELLGGFSPRDPRWLDGMLAPQLSRVVCTAFEQCHPGSNDVIHLVSILKHFKLLVEGTAEERSAQVTRGGVSVESISTPSLRASSAVDAPLYVCGEALDIDADCGGFNLAWAWLSGIRAASSL</sequence>
<dbReference type="Gene3D" id="1.10.8.260">
    <property type="entry name" value="HI0933 insert domain-like"/>
    <property type="match status" value="1"/>
</dbReference>
<evidence type="ECO:0000313" key="7">
    <source>
        <dbReference type="Proteomes" id="UP000095468"/>
    </source>
</evidence>
<keyword evidence="3" id="KW-0274">FAD</keyword>
<evidence type="ECO:0000256" key="3">
    <source>
        <dbReference type="ARBA" id="ARBA00022827"/>
    </source>
</evidence>
<evidence type="ECO:0000256" key="2">
    <source>
        <dbReference type="ARBA" id="ARBA00022630"/>
    </source>
</evidence>
<dbReference type="Gene3D" id="2.40.30.10">
    <property type="entry name" value="Translation factors"/>
    <property type="match status" value="1"/>
</dbReference>
<dbReference type="InterPro" id="IPR057661">
    <property type="entry name" value="RsdA/BaiN/AoA(So)_Rossmann"/>
</dbReference>
<name>A0A174EHC0_9ACTN</name>
<gene>
    <name evidence="6" type="ORF">ERS852381_01454</name>
</gene>
<dbReference type="InterPro" id="IPR004792">
    <property type="entry name" value="BaiN-like"/>
</dbReference>
<feature type="domain" description="RsdA/BaiN/AoA(So)-like Rossmann fold-like" evidence="4">
    <location>
        <begin position="177"/>
        <end position="421"/>
    </location>
</feature>
<dbReference type="InterPro" id="IPR036188">
    <property type="entry name" value="FAD/NAD-bd_sf"/>
</dbReference>
<dbReference type="Pfam" id="PF03486">
    <property type="entry name" value="HI0933_like"/>
    <property type="match status" value="2"/>
</dbReference>
<comment type="cofactor">
    <cofactor evidence="1">
        <name>FAD</name>
        <dbReference type="ChEBI" id="CHEBI:57692"/>
    </cofactor>
</comment>
<evidence type="ECO:0000313" key="6">
    <source>
        <dbReference type="EMBL" id="CUO36687.1"/>
    </source>
</evidence>
<proteinExistence type="predicted"/>
<reference evidence="6 7" key="1">
    <citation type="submission" date="2015-09" db="EMBL/GenBank/DDBJ databases">
        <authorList>
            <consortium name="Pathogen Informatics"/>
        </authorList>
    </citation>
    <scope>NUCLEOTIDE SEQUENCE [LARGE SCALE GENOMIC DNA]</scope>
    <source>
        <strain evidence="6 7">2789STDY5608823</strain>
    </source>
</reference>
<dbReference type="SUPFAM" id="SSF51905">
    <property type="entry name" value="FAD/NAD(P)-binding domain"/>
    <property type="match status" value="1"/>
</dbReference>
<keyword evidence="2" id="KW-0285">Flavoprotein</keyword>
<evidence type="ECO:0000259" key="5">
    <source>
        <dbReference type="Pfam" id="PF22780"/>
    </source>
</evidence>
<dbReference type="InterPro" id="IPR055178">
    <property type="entry name" value="RsdA/BaiN/AoA(So)-like_dom"/>
</dbReference>
<accession>A0A174EHC0</accession>
<dbReference type="PANTHER" id="PTHR42887:SF2">
    <property type="entry name" value="OS12G0638800 PROTEIN"/>
    <property type="match status" value="1"/>
</dbReference>
<organism evidence="6 7">
    <name type="scientific">Collinsella aerofaciens</name>
    <dbReference type="NCBI Taxonomy" id="74426"/>
    <lineage>
        <taxon>Bacteria</taxon>
        <taxon>Bacillati</taxon>
        <taxon>Actinomycetota</taxon>
        <taxon>Coriobacteriia</taxon>
        <taxon>Coriobacteriales</taxon>
        <taxon>Coriobacteriaceae</taxon>
        <taxon>Collinsella</taxon>
    </lineage>
</organism>
<evidence type="ECO:0000259" key="4">
    <source>
        <dbReference type="Pfam" id="PF03486"/>
    </source>
</evidence>
<dbReference type="RefSeq" id="WP_055286965.1">
    <property type="nucleotide sequence ID" value="NZ_CYYP01000012.1"/>
</dbReference>